<dbReference type="InterPro" id="IPR028082">
    <property type="entry name" value="Peripla_BP_I"/>
</dbReference>
<dbReference type="GO" id="GO:0000976">
    <property type="term" value="F:transcription cis-regulatory region binding"/>
    <property type="evidence" value="ECO:0007669"/>
    <property type="project" value="TreeGrafter"/>
</dbReference>
<dbReference type="OrthoDB" id="2854648at2"/>
<organism evidence="5 6">
    <name type="scientific">Pseudonocardia kunmingensis</name>
    <dbReference type="NCBI Taxonomy" id="630975"/>
    <lineage>
        <taxon>Bacteria</taxon>
        <taxon>Bacillati</taxon>
        <taxon>Actinomycetota</taxon>
        <taxon>Actinomycetes</taxon>
        <taxon>Pseudonocardiales</taxon>
        <taxon>Pseudonocardiaceae</taxon>
        <taxon>Pseudonocardia</taxon>
    </lineage>
</organism>
<dbReference type="SMART" id="SM00354">
    <property type="entry name" value="HTH_LACI"/>
    <property type="match status" value="1"/>
</dbReference>
<evidence type="ECO:0000256" key="1">
    <source>
        <dbReference type="ARBA" id="ARBA00023015"/>
    </source>
</evidence>
<dbReference type="SUPFAM" id="SSF53822">
    <property type="entry name" value="Periplasmic binding protein-like I"/>
    <property type="match status" value="1"/>
</dbReference>
<dbReference type="PANTHER" id="PTHR30146:SF153">
    <property type="entry name" value="LACTOSE OPERON REPRESSOR"/>
    <property type="match status" value="1"/>
</dbReference>
<dbReference type="SUPFAM" id="SSF47413">
    <property type="entry name" value="lambda repressor-like DNA-binding domains"/>
    <property type="match status" value="1"/>
</dbReference>
<accession>A0A543DNI1</accession>
<gene>
    <name evidence="5" type="ORF">FB558_3391</name>
</gene>
<evidence type="ECO:0000256" key="3">
    <source>
        <dbReference type="ARBA" id="ARBA00023163"/>
    </source>
</evidence>
<keyword evidence="6" id="KW-1185">Reference proteome</keyword>
<evidence type="ECO:0000259" key="4">
    <source>
        <dbReference type="PROSITE" id="PS50932"/>
    </source>
</evidence>
<reference evidence="5 6" key="1">
    <citation type="submission" date="2019-06" db="EMBL/GenBank/DDBJ databases">
        <title>Sequencing the genomes of 1000 actinobacteria strains.</title>
        <authorList>
            <person name="Klenk H.-P."/>
        </authorList>
    </citation>
    <scope>NUCLEOTIDE SEQUENCE [LARGE SCALE GENOMIC DNA]</scope>
    <source>
        <strain evidence="5 6">DSM 45301</strain>
    </source>
</reference>
<dbReference type="RefSeq" id="WP_142054566.1">
    <property type="nucleotide sequence ID" value="NZ_VFPA01000002.1"/>
</dbReference>
<dbReference type="Gene3D" id="1.10.260.40">
    <property type="entry name" value="lambda repressor-like DNA-binding domains"/>
    <property type="match status" value="1"/>
</dbReference>
<proteinExistence type="predicted"/>
<dbReference type="PANTHER" id="PTHR30146">
    <property type="entry name" value="LACI-RELATED TRANSCRIPTIONAL REPRESSOR"/>
    <property type="match status" value="1"/>
</dbReference>
<dbReference type="InterPro" id="IPR010982">
    <property type="entry name" value="Lambda_DNA-bd_dom_sf"/>
</dbReference>
<dbReference type="Pfam" id="PF13377">
    <property type="entry name" value="Peripla_BP_3"/>
    <property type="match status" value="1"/>
</dbReference>
<keyword evidence="1" id="KW-0805">Transcription regulation</keyword>
<evidence type="ECO:0000256" key="2">
    <source>
        <dbReference type="ARBA" id="ARBA00023125"/>
    </source>
</evidence>
<dbReference type="Gene3D" id="3.40.50.2300">
    <property type="match status" value="2"/>
</dbReference>
<dbReference type="AlphaFoldDB" id="A0A543DNI1"/>
<dbReference type="CDD" id="cd01392">
    <property type="entry name" value="HTH_LacI"/>
    <property type="match status" value="1"/>
</dbReference>
<dbReference type="InterPro" id="IPR046335">
    <property type="entry name" value="LacI/GalR-like_sensor"/>
</dbReference>
<dbReference type="EMBL" id="VFPA01000002">
    <property type="protein sequence ID" value="TQM10868.1"/>
    <property type="molecule type" value="Genomic_DNA"/>
</dbReference>
<comment type="caution">
    <text evidence="5">The sequence shown here is derived from an EMBL/GenBank/DDBJ whole genome shotgun (WGS) entry which is preliminary data.</text>
</comment>
<keyword evidence="3" id="KW-0804">Transcription</keyword>
<evidence type="ECO:0000313" key="5">
    <source>
        <dbReference type="EMBL" id="TQM10868.1"/>
    </source>
</evidence>
<protein>
    <submittedName>
        <fullName evidence="5">LacI family transcriptional regulator</fullName>
    </submittedName>
</protein>
<dbReference type="PROSITE" id="PS00356">
    <property type="entry name" value="HTH_LACI_1"/>
    <property type="match status" value="1"/>
</dbReference>
<dbReference type="GO" id="GO:0003700">
    <property type="term" value="F:DNA-binding transcription factor activity"/>
    <property type="evidence" value="ECO:0007669"/>
    <property type="project" value="TreeGrafter"/>
</dbReference>
<dbReference type="PROSITE" id="PS50932">
    <property type="entry name" value="HTH_LACI_2"/>
    <property type="match status" value="1"/>
</dbReference>
<dbReference type="Proteomes" id="UP000315677">
    <property type="component" value="Unassembled WGS sequence"/>
</dbReference>
<dbReference type="Pfam" id="PF00356">
    <property type="entry name" value="LacI"/>
    <property type="match status" value="1"/>
</dbReference>
<evidence type="ECO:0000313" key="6">
    <source>
        <dbReference type="Proteomes" id="UP000315677"/>
    </source>
</evidence>
<feature type="domain" description="HTH lacI-type" evidence="4">
    <location>
        <begin position="3"/>
        <end position="57"/>
    </location>
</feature>
<keyword evidence="2" id="KW-0238">DNA-binding</keyword>
<sequence length="361" mass="38458">MKPRLQDVADRAGVSMKTVSNVINGYVHVSEAMRTKVLAAIEEVGYRPNLSARNLARGRAGMIALVVPQLDMPYFASLSMHVLEAADEQGWVVLIQQTRGDAEKERAVLSGRFAQRVDGLVFSPERVTAEEIGQRSDRTPLVLLGERASGGVADHIVVDNVAAGKLAVSHLLDLGRRRIAMIGAESGGTVNRRFDGYRTALAERGLEVDPRLVEPVSRNLGEAGEAAMNAVLARAAPRPDAVFCVTDWVALGAIRSLHLHGLRVPEDVAVVGFDDIPYGRASTPTLTSISPDRAAVARAAVASLAAQQEDGREPREIPAGFELVVRESTAGVGGAAFVAPAALDDATLPFGRARGDHHHAR</sequence>
<dbReference type="CDD" id="cd06267">
    <property type="entry name" value="PBP1_LacI_sugar_binding-like"/>
    <property type="match status" value="1"/>
</dbReference>
<dbReference type="InterPro" id="IPR000843">
    <property type="entry name" value="HTH_LacI"/>
</dbReference>
<name>A0A543DNI1_9PSEU</name>